<dbReference type="Proteomes" id="UP000181728">
    <property type="component" value="Unassembled WGS sequence"/>
</dbReference>
<dbReference type="Gene3D" id="1.10.287.1890">
    <property type="match status" value="1"/>
</dbReference>
<dbReference type="PANTHER" id="PTHR38451:SF1">
    <property type="entry name" value="TRNA (ADENINE(22)-N(1))-METHYLTRANSFERASE"/>
    <property type="match status" value="1"/>
</dbReference>
<dbReference type="PANTHER" id="PTHR38451">
    <property type="entry name" value="TRNA (ADENINE(22)-N(1))-METHYLTRANSFERASE"/>
    <property type="match status" value="1"/>
</dbReference>
<dbReference type="Gene3D" id="3.40.50.150">
    <property type="entry name" value="Vaccinia Virus protein VP39"/>
    <property type="match status" value="1"/>
</dbReference>
<organism evidence="1 2">
    <name type="scientific">Oenococcus oeni</name>
    <name type="common">Leuconostoc oenos</name>
    <dbReference type="NCBI Taxonomy" id="1247"/>
    <lineage>
        <taxon>Bacteria</taxon>
        <taxon>Bacillati</taxon>
        <taxon>Bacillota</taxon>
        <taxon>Bacilli</taxon>
        <taxon>Lactobacillales</taxon>
        <taxon>Lactobacillaceae</taxon>
        <taxon>Oenococcus</taxon>
    </lineage>
</organism>
<keyword evidence="1" id="KW-0808">Transferase</keyword>
<keyword evidence="1" id="KW-0489">Methyltransferase</keyword>
<evidence type="ECO:0000313" key="2">
    <source>
        <dbReference type="Proteomes" id="UP000181728"/>
    </source>
</evidence>
<reference evidence="1 2" key="1">
    <citation type="journal article" date="2016" name="BMC Genomics">
        <title>Consensus pan-genome assembly of the specialised wine bacterium Oenococcus oeni.</title>
        <authorList>
            <person name="Sternes P.R."/>
            <person name="Borneman A.R."/>
        </authorList>
    </citation>
    <scope>NUCLEOTIDE SEQUENCE [LARGE SCALE GENOMIC DNA]</scope>
    <source>
        <strain evidence="1 2">AWRIB661</strain>
    </source>
</reference>
<dbReference type="SUPFAM" id="SSF53335">
    <property type="entry name" value="S-adenosyl-L-methionine-dependent methyltransferases"/>
    <property type="match status" value="1"/>
</dbReference>
<dbReference type="InterPro" id="IPR006901">
    <property type="entry name" value="TrmK"/>
</dbReference>
<name>A0A483BWF4_OENOE</name>
<dbReference type="RefSeq" id="WP_032806087.1">
    <property type="nucleotide sequence ID" value="NZ_MLKQ01000150.1"/>
</dbReference>
<dbReference type="GO" id="GO:0032259">
    <property type="term" value="P:methylation"/>
    <property type="evidence" value="ECO:0007669"/>
    <property type="project" value="UniProtKB-KW"/>
</dbReference>
<dbReference type="Pfam" id="PF04816">
    <property type="entry name" value="TrmK"/>
    <property type="match status" value="1"/>
</dbReference>
<proteinExistence type="predicted"/>
<dbReference type="AlphaFoldDB" id="A0A483BWF4"/>
<dbReference type="EMBL" id="MLOK01000037">
    <property type="protein sequence ID" value="OIM21319.1"/>
    <property type="molecule type" value="Genomic_DNA"/>
</dbReference>
<dbReference type="GO" id="GO:0160105">
    <property type="term" value="F:tRNA (adenine(22)-N1)-methyltransferase activity"/>
    <property type="evidence" value="ECO:0007669"/>
    <property type="project" value="InterPro"/>
</dbReference>
<dbReference type="InterPro" id="IPR029063">
    <property type="entry name" value="SAM-dependent_MTases_sf"/>
</dbReference>
<evidence type="ECO:0000313" key="1">
    <source>
        <dbReference type="EMBL" id="OIM21319.1"/>
    </source>
</evidence>
<gene>
    <name evidence="1" type="ORF">ATX59_04825</name>
</gene>
<sequence length="231" mass="26285">MTKLSDRLMEIYRLINQAARVADIGTDHAAIPIALLETNKSSFLVATDVGLGPLEKAKEQIELADLDQAKQIVLRLGDGLSVIKASDKIDTVVIAGMGGELIAKIISKIPDYLKNAKFILQPNNEEIDVRKAIEKNGQYIETEKIIYENRHFYEIIVAKRSQQGIVKMTNRELRFGPCLLKYRTSTFKNKWQERLDHSKQIEKILEKSLQTSTKRYDSLQAEIKTIEEVLK</sequence>
<comment type="caution">
    <text evidence="1">The sequence shown here is derived from an EMBL/GenBank/DDBJ whole genome shotgun (WGS) entry which is preliminary data.</text>
</comment>
<protein>
    <submittedName>
        <fullName evidence="1">SAM-dependent methyltransferase</fullName>
    </submittedName>
</protein>
<dbReference type="PIRSF" id="PIRSF018637">
    <property type="entry name" value="TrmK"/>
    <property type="match status" value="1"/>
</dbReference>
<accession>A0A483BWF4</accession>